<feature type="domain" description="DUF3298" evidence="1">
    <location>
        <begin position="173"/>
        <end position="252"/>
    </location>
</feature>
<organism evidence="2 3">
    <name type="scientific">Xylanibacter caecicola</name>
    <dbReference type="NCBI Taxonomy" id="2736294"/>
    <lineage>
        <taxon>Bacteria</taxon>
        <taxon>Pseudomonadati</taxon>
        <taxon>Bacteroidota</taxon>
        <taxon>Bacteroidia</taxon>
        <taxon>Bacteroidales</taxon>
        <taxon>Prevotellaceae</taxon>
        <taxon>Xylanibacter</taxon>
    </lineage>
</organism>
<gene>
    <name evidence="2" type="ORF">HPS54_09780</name>
</gene>
<comment type="caution">
    <text evidence="2">The sequence shown here is derived from an EMBL/GenBank/DDBJ whole genome shotgun (WGS) entry which is preliminary data.</text>
</comment>
<evidence type="ECO:0000313" key="3">
    <source>
        <dbReference type="Proteomes" id="UP000820977"/>
    </source>
</evidence>
<dbReference type="Proteomes" id="UP000820977">
    <property type="component" value="Unassembled WGS sequence"/>
</dbReference>
<dbReference type="EMBL" id="JABKKJ010000018">
    <property type="protein sequence ID" value="NPE25800.1"/>
    <property type="molecule type" value="Genomic_DNA"/>
</dbReference>
<dbReference type="InterPro" id="IPR021729">
    <property type="entry name" value="DUF3298"/>
</dbReference>
<protein>
    <submittedName>
        <fullName evidence="2">DUF3298 domain-containing protein</fullName>
    </submittedName>
</protein>
<evidence type="ECO:0000259" key="1">
    <source>
        <dbReference type="Pfam" id="PF11738"/>
    </source>
</evidence>
<name>A0ABX2B6E0_9BACT</name>
<dbReference type="Gene3D" id="3.90.640.20">
    <property type="entry name" value="Heat-shock cognate protein, ATPase"/>
    <property type="match status" value="1"/>
</dbReference>
<proteinExistence type="predicted"/>
<dbReference type="Gene3D" id="3.30.565.40">
    <property type="entry name" value="Fervidobacterium nodosum Rt17-B1 like"/>
    <property type="match status" value="1"/>
</dbReference>
<reference evidence="2 3" key="1">
    <citation type="submission" date="2020-05" db="EMBL/GenBank/DDBJ databases">
        <title>Distinct polysaccharide utilization as determinants for interspecies competition between intestinal Prevotella spp.</title>
        <authorList>
            <person name="Galvez E.J.C."/>
            <person name="Iljazovic A."/>
            <person name="Strowig T."/>
        </authorList>
    </citation>
    <scope>NUCLEOTIDE SEQUENCE [LARGE SCALE GENOMIC DNA]</scope>
    <source>
        <strain evidence="2 3">PCHR</strain>
    </source>
</reference>
<accession>A0ABX2B6E0</accession>
<dbReference type="Pfam" id="PF11738">
    <property type="entry name" value="DUF3298"/>
    <property type="match status" value="1"/>
</dbReference>
<evidence type="ECO:0000313" key="2">
    <source>
        <dbReference type="EMBL" id="NPE25800.1"/>
    </source>
</evidence>
<dbReference type="RefSeq" id="WP_288146156.1">
    <property type="nucleotide sequence ID" value="NZ_CASYYZ010000038.1"/>
</dbReference>
<keyword evidence="3" id="KW-1185">Reference proteome</keyword>
<sequence>MFIACISVSCGRNTKATTDNLGMEIDSITVDTAVSLGNETNAPTCKINLSIKYFKGGKHARMINDTLLRNGVLTPDYLSLSNESLSPVHAVDSFVRRFLSDYREEYGRMYRSDREHAASYNYEYTVKTDVRSNGEDIMTYIASVYINGGGTQGTHQTLALNFNVKTGKMLRLSDIFVPGHEQGLKEAIVEQLYDDYDADNIEELNEKTIFANIDIYAPENFIIGEDDITFIYCENEIACRDMGEIRVTIPISDLKKLIRKDYE</sequence>
<dbReference type="InterPro" id="IPR037126">
    <property type="entry name" value="PdaC/RsiV-like_sf"/>
</dbReference>